<evidence type="ECO:0000313" key="2">
    <source>
        <dbReference type="EMBL" id="KAK2658111.1"/>
    </source>
</evidence>
<accession>A0AAD9XEN7</accession>
<sequence>MDPVESASACNVRSLICMDIMEHTFSQTKATDLIMFPTKKKNTRKWKRSVGEGLNVQRIGELSSPLHRVLIMSNVRKKIVKGNSVSSSGKKINGKIRKARSPMKLVKSSRMSPVAKDSSLSNQMDVSPQRCKRKVNFDLLEDSRVQKKGRG</sequence>
<feature type="compositionally biased region" description="Basic residues" evidence="1">
    <location>
        <begin position="92"/>
        <end position="101"/>
    </location>
</feature>
<reference evidence="2" key="1">
    <citation type="journal article" date="2023" name="Plant J.">
        <title>Genome sequences and population genomics provide insights into the demographic history, inbreeding, and mutation load of two 'living fossil' tree species of Dipteronia.</title>
        <authorList>
            <person name="Feng Y."/>
            <person name="Comes H.P."/>
            <person name="Chen J."/>
            <person name="Zhu S."/>
            <person name="Lu R."/>
            <person name="Zhang X."/>
            <person name="Li P."/>
            <person name="Qiu J."/>
            <person name="Olsen K.M."/>
            <person name="Qiu Y."/>
        </authorList>
    </citation>
    <scope>NUCLEOTIDE SEQUENCE</scope>
    <source>
        <strain evidence="2">KIB01</strain>
    </source>
</reference>
<name>A0AAD9XEN7_9ROSI</name>
<organism evidence="2 3">
    <name type="scientific">Dipteronia dyeriana</name>
    <dbReference type="NCBI Taxonomy" id="168575"/>
    <lineage>
        <taxon>Eukaryota</taxon>
        <taxon>Viridiplantae</taxon>
        <taxon>Streptophyta</taxon>
        <taxon>Embryophyta</taxon>
        <taxon>Tracheophyta</taxon>
        <taxon>Spermatophyta</taxon>
        <taxon>Magnoliopsida</taxon>
        <taxon>eudicotyledons</taxon>
        <taxon>Gunneridae</taxon>
        <taxon>Pentapetalae</taxon>
        <taxon>rosids</taxon>
        <taxon>malvids</taxon>
        <taxon>Sapindales</taxon>
        <taxon>Sapindaceae</taxon>
        <taxon>Hippocastanoideae</taxon>
        <taxon>Acereae</taxon>
        <taxon>Dipteronia</taxon>
    </lineage>
</organism>
<protein>
    <submittedName>
        <fullName evidence="2">Uncharacterized protein</fullName>
    </submittedName>
</protein>
<dbReference type="Proteomes" id="UP001280121">
    <property type="component" value="Unassembled WGS sequence"/>
</dbReference>
<proteinExistence type="predicted"/>
<evidence type="ECO:0000256" key="1">
    <source>
        <dbReference type="SAM" id="MobiDB-lite"/>
    </source>
</evidence>
<dbReference type="EMBL" id="JANJYI010000003">
    <property type="protein sequence ID" value="KAK2658111.1"/>
    <property type="molecule type" value="Genomic_DNA"/>
</dbReference>
<dbReference type="AlphaFoldDB" id="A0AAD9XEN7"/>
<comment type="caution">
    <text evidence="2">The sequence shown here is derived from an EMBL/GenBank/DDBJ whole genome shotgun (WGS) entry which is preliminary data.</text>
</comment>
<keyword evidence="3" id="KW-1185">Reference proteome</keyword>
<feature type="compositionally biased region" description="Low complexity" evidence="1">
    <location>
        <begin position="82"/>
        <end position="91"/>
    </location>
</feature>
<gene>
    <name evidence="2" type="ORF">Ddye_011163</name>
</gene>
<evidence type="ECO:0000313" key="3">
    <source>
        <dbReference type="Proteomes" id="UP001280121"/>
    </source>
</evidence>
<feature type="region of interest" description="Disordered" evidence="1">
    <location>
        <begin position="82"/>
        <end position="132"/>
    </location>
</feature>